<accession>A0A402ARN2</accession>
<comment type="caution">
    <text evidence="2">The sequence shown here is derived from an EMBL/GenBank/DDBJ whole genome shotgun (WGS) entry which is preliminary data.</text>
</comment>
<evidence type="ECO:0000313" key="2">
    <source>
        <dbReference type="EMBL" id="GCE21764.1"/>
    </source>
</evidence>
<sequence>MFSHRYTLQDQYIHYRSRFDYINKLAIVILLIMGVMFLLSYLMFKQQVFAHVRLF</sequence>
<reference evidence="3" key="1">
    <citation type="submission" date="2018-12" db="EMBL/GenBank/DDBJ databases">
        <title>Tengunoibacter tsumagoiensis gen. nov., sp. nov., Dictyobacter kobayashii sp. nov., D. alpinus sp. nov., and D. joshuensis sp. nov. and description of Dictyobacteraceae fam. nov. within the order Ktedonobacterales isolated from Tengu-no-mugimeshi.</title>
        <authorList>
            <person name="Wang C.M."/>
            <person name="Zheng Y."/>
            <person name="Sakai Y."/>
            <person name="Toyoda A."/>
            <person name="Minakuchi Y."/>
            <person name="Abe K."/>
            <person name="Yokota A."/>
            <person name="Yabe S."/>
        </authorList>
    </citation>
    <scope>NUCLEOTIDE SEQUENCE [LARGE SCALE GENOMIC DNA]</scope>
    <source>
        <strain evidence="3">Uno11</strain>
    </source>
</reference>
<keyword evidence="1" id="KW-1133">Transmembrane helix</keyword>
<dbReference type="Proteomes" id="UP000287188">
    <property type="component" value="Unassembled WGS sequence"/>
</dbReference>
<keyword evidence="1" id="KW-0812">Transmembrane</keyword>
<organism evidence="2 3">
    <name type="scientific">Dictyobacter kobayashii</name>
    <dbReference type="NCBI Taxonomy" id="2014872"/>
    <lineage>
        <taxon>Bacteria</taxon>
        <taxon>Bacillati</taxon>
        <taxon>Chloroflexota</taxon>
        <taxon>Ktedonobacteria</taxon>
        <taxon>Ktedonobacterales</taxon>
        <taxon>Dictyobacteraceae</taxon>
        <taxon>Dictyobacter</taxon>
    </lineage>
</organism>
<name>A0A402ARN2_9CHLR</name>
<dbReference type="EMBL" id="BIFS01000001">
    <property type="protein sequence ID" value="GCE21764.1"/>
    <property type="molecule type" value="Genomic_DNA"/>
</dbReference>
<evidence type="ECO:0000256" key="1">
    <source>
        <dbReference type="SAM" id="Phobius"/>
    </source>
</evidence>
<protein>
    <submittedName>
        <fullName evidence="2">Uncharacterized protein</fullName>
    </submittedName>
</protein>
<dbReference type="AlphaFoldDB" id="A0A402ARN2"/>
<keyword evidence="1" id="KW-0472">Membrane</keyword>
<proteinExistence type="predicted"/>
<feature type="transmembrane region" description="Helical" evidence="1">
    <location>
        <begin position="21"/>
        <end position="44"/>
    </location>
</feature>
<keyword evidence="3" id="KW-1185">Reference proteome</keyword>
<gene>
    <name evidence="2" type="ORF">KDK_55640</name>
</gene>
<evidence type="ECO:0000313" key="3">
    <source>
        <dbReference type="Proteomes" id="UP000287188"/>
    </source>
</evidence>